<protein>
    <submittedName>
        <fullName evidence="1">Major facilitator superfamily domain-containing protein</fullName>
    </submittedName>
</protein>
<organism evidence="1 2">
    <name type="scientific">Lipomyces orientalis</name>
    <dbReference type="NCBI Taxonomy" id="1233043"/>
    <lineage>
        <taxon>Eukaryota</taxon>
        <taxon>Fungi</taxon>
        <taxon>Dikarya</taxon>
        <taxon>Ascomycota</taxon>
        <taxon>Saccharomycotina</taxon>
        <taxon>Lipomycetes</taxon>
        <taxon>Lipomycetales</taxon>
        <taxon>Lipomycetaceae</taxon>
        <taxon>Lipomyces</taxon>
    </lineage>
</organism>
<sequence length="504" mass="58287">MAIWPFNRNEVTIEMIAQDPYYDPPGWKPPRWRESIAKPPGERRYVNKLDRGLLFYLMLSYMIKSLDQRNVNNAYVSGMKEALHLDGNEYNYFTTLFNCGYLVGSIPAQMFLSFARPSIMIPSCEVFWTVMVMALSRSTSAKYIYVFRFFQGMAESICYPTMMMIIGSWYRPEEIAKRVIIWDMTWWMASMFSGYLQAGIYTNINGVHGLAGWQWLFIIDGCISLPIALFGYFAIPDFPTTTRAPWLTQRDIEYSIRRMAEVGKKGTRKMTVKRFMRIFTSWRFWAFITPYAVYITGAGDYFNLWLKAENYSIPMTNILPTIGNAVALVSVTLLPYVFGNLVLGIWNVPFGLKFPANIIPNIGSSFFSQFMAWISEVFQDDTELRGYLPAIGNTIWYCNYAWFPVVAFPAEKAPRYPWGYWAAFGTAIANIIGIYTCYLAHMWDVRRRNLVKNKYGLYVDREDLIDHTSSPLGETKGSDILEQTYEIGSIDIERDSDLIESKKE</sequence>
<comment type="caution">
    <text evidence="1">The sequence shown here is derived from an EMBL/GenBank/DDBJ whole genome shotgun (WGS) entry which is preliminary data.</text>
</comment>
<dbReference type="Proteomes" id="UP001489719">
    <property type="component" value="Unassembled WGS sequence"/>
</dbReference>
<proteinExistence type="predicted"/>
<accession>A0ACC3TPA9</accession>
<gene>
    <name evidence="1" type="ORF">V1517DRAFT_360680</name>
</gene>
<evidence type="ECO:0000313" key="1">
    <source>
        <dbReference type="EMBL" id="KAK9322974.1"/>
    </source>
</evidence>
<reference evidence="2" key="1">
    <citation type="journal article" date="2024" name="Front. Bioeng. Biotechnol.">
        <title>Genome-scale model development and genomic sequencing of the oleaginous clade Lipomyces.</title>
        <authorList>
            <person name="Czajka J.J."/>
            <person name="Han Y."/>
            <person name="Kim J."/>
            <person name="Mondo S.J."/>
            <person name="Hofstad B.A."/>
            <person name="Robles A."/>
            <person name="Haridas S."/>
            <person name="Riley R."/>
            <person name="LaButti K."/>
            <person name="Pangilinan J."/>
            <person name="Andreopoulos W."/>
            <person name="Lipzen A."/>
            <person name="Yan J."/>
            <person name="Wang M."/>
            <person name="Ng V."/>
            <person name="Grigoriev I.V."/>
            <person name="Spatafora J.W."/>
            <person name="Magnuson J.K."/>
            <person name="Baker S.E."/>
            <person name="Pomraning K.R."/>
        </authorList>
    </citation>
    <scope>NUCLEOTIDE SEQUENCE [LARGE SCALE GENOMIC DNA]</scope>
    <source>
        <strain evidence="2">CBS 10300</strain>
    </source>
</reference>
<dbReference type="EMBL" id="MU970068">
    <property type="protein sequence ID" value="KAK9322974.1"/>
    <property type="molecule type" value="Genomic_DNA"/>
</dbReference>
<evidence type="ECO:0000313" key="2">
    <source>
        <dbReference type="Proteomes" id="UP001489719"/>
    </source>
</evidence>
<keyword evidence="2" id="KW-1185">Reference proteome</keyword>
<name>A0ACC3TPA9_9ASCO</name>